<proteinExistence type="predicted"/>
<evidence type="ECO:0000313" key="3">
    <source>
        <dbReference type="Proteomes" id="UP000031189"/>
    </source>
</evidence>
<keyword evidence="1" id="KW-0472">Membrane</keyword>
<name>A0A0B3VXC9_9FIRM</name>
<protein>
    <recommendedName>
        <fullName evidence="4">Stage II sporulation protein M</fullName>
    </recommendedName>
</protein>
<reference evidence="2 3" key="1">
    <citation type="submission" date="2014-12" db="EMBL/GenBank/DDBJ databases">
        <title>Draft genome sequence of Terrisporobacter sp. 08-306576, isolated from the blood culture of a bacteremia patient.</title>
        <authorList>
            <person name="Lund L.C."/>
            <person name="Sydenham T.V."/>
            <person name="Hogh S.V."/>
            <person name="Skov M.N."/>
            <person name="Kemp M."/>
            <person name="Justesen U.S."/>
        </authorList>
    </citation>
    <scope>NUCLEOTIDE SEQUENCE [LARGE SCALE GENOMIC DNA]</scope>
    <source>
        <strain evidence="2 3">08-306576</strain>
    </source>
</reference>
<evidence type="ECO:0008006" key="4">
    <source>
        <dbReference type="Google" id="ProtNLM"/>
    </source>
</evidence>
<keyword evidence="1" id="KW-1133">Transmembrane helix</keyword>
<feature type="transmembrane region" description="Helical" evidence="1">
    <location>
        <begin position="108"/>
        <end position="127"/>
    </location>
</feature>
<feature type="transmembrane region" description="Helical" evidence="1">
    <location>
        <begin position="133"/>
        <end position="151"/>
    </location>
</feature>
<evidence type="ECO:0000313" key="2">
    <source>
        <dbReference type="EMBL" id="KHS57478.1"/>
    </source>
</evidence>
<feature type="transmembrane region" description="Helical" evidence="1">
    <location>
        <begin position="16"/>
        <end position="34"/>
    </location>
</feature>
<evidence type="ECO:0000256" key="1">
    <source>
        <dbReference type="SAM" id="Phobius"/>
    </source>
</evidence>
<feature type="transmembrane region" description="Helical" evidence="1">
    <location>
        <begin position="76"/>
        <end position="101"/>
    </location>
</feature>
<sequence>MRKTIRKKDNLRVSKEIIYLSVIFIVFVAIGTYLNKIFSNGQDIVLDSINNLYDYYSQGSDINISAVIFSNLRENIIFLGSIVLFSLFVLTFPLAIISFLLKGISIGYTINSLILLIKLKSIKMILIMVIKNFIIIPGAILIIAFSFYYIRNIYEEYKRGRKEGILFLGRRYLLNGIIIIIVCTSAQLLLNAISIGILQFLVR</sequence>
<dbReference type="EMBL" id="JWHR01000074">
    <property type="protein sequence ID" value="KHS57478.1"/>
    <property type="molecule type" value="Genomic_DNA"/>
</dbReference>
<organism evidence="2 3">
    <name type="scientific">Terrisporobacter othiniensis</name>
    <dbReference type="NCBI Taxonomy" id="1577792"/>
    <lineage>
        <taxon>Bacteria</taxon>
        <taxon>Bacillati</taxon>
        <taxon>Bacillota</taxon>
        <taxon>Clostridia</taxon>
        <taxon>Peptostreptococcales</taxon>
        <taxon>Peptostreptococcaceae</taxon>
        <taxon>Terrisporobacter</taxon>
    </lineage>
</organism>
<keyword evidence="1" id="KW-0812">Transmembrane</keyword>
<dbReference type="RefSeq" id="WP_039679397.1">
    <property type="nucleotide sequence ID" value="NZ_JAWGXO010000001.1"/>
</dbReference>
<accession>A0A0B3VXC9</accession>
<feature type="transmembrane region" description="Helical" evidence="1">
    <location>
        <begin position="172"/>
        <end position="202"/>
    </location>
</feature>
<dbReference type="Proteomes" id="UP000031189">
    <property type="component" value="Unassembled WGS sequence"/>
</dbReference>
<gene>
    <name evidence="2" type="ORF">QX51_08045</name>
</gene>
<dbReference type="AlphaFoldDB" id="A0A0B3VXC9"/>
<comment type="caution">
    <text evidence="2">The sequence shown here is derived from an EMBL/GenBank/DDBJ whole genome shotgun (WGS) entry which is preliminary data.</text>
</comment>
<keyword evidence="3" id="KW-1185">Reference proteome</keyword>
<dbReference type="OrthoDB" id="1751115at2"/>
<dbReference type="STRING" id="1577792.QX51_08045"/>